<protein>
    <recommendedName>
        <fullName evidence="4">Ubiquitinyl hydrolase 1</fullName>
    </recommendedName>
</protein>
<keyword evidence="3" id="KW-1185">Reference proteome</keyword>
<reference evidence="2" key="1">
    <citation type="submission" date="2023-10" db="EMBL/GenBank/DDBJ databases">
        <authorList>
            <person name="Chen Y."/>
            <person name="Shah S."/>
            <person name="Dougan E. K."/>
            <person name="Thang M."/>
            <person name="Chan C."/>
        </authorList>
    </citation>
    <scope>NUCLEOTIDE SEQUENCE [LARGE SCALE GENOMIC DNA]</scope>
</reference>
<sequence>MEGQQARPAGFMGGAAATPPPGPAAKSVLGSTGASLATPRGGSAARAAPRPVVDHEVDPPDPGVEALAQLEARFYPSAVAREKVLGERRAYPRKVGARKPATGPLAKDAGGAEEPVQMRVPGLGLAAQRLLKSTSIKLPVSAYPLYVEMSGPHGDLWHRRFNGGSTISDLKRWVFEKLLLPDFTYDLSYAEPGKAVLEDDLRLLTLDEALETRNFATVRGASDELKKGVPGVHSVGTVDSTNLYVRVKCMHCGNLLNSLAPSRKFKTFVDSSELQREQRAGTVDKVSSSTKIQGASSFPDPADIGDIVEAAMDKGAAAEDMLAGLWVRPDESKHCFYHTKGYELFKVARESGKGGHSYLAKISINNQNFPSLIEKPLAGLRGSEQQKQKALH</sequence>
<name>A0ABN9VQL3_9DINO</name>
<evidence type="ECO:0000313" key="2">
    <source>
        <dbReference type="EMBL" id="CAK0874217.1"/>
    </source>
</evidence>
<gene>
    <name evidence="2" type="ORF">PCOR1329_LOCUS59184</name>
</gene>
<feature type="region of interest" description="Disordered" evidence="1">
    <location>
        <begin position="1"/>
        <end position="61"/>
    </location>
</feature>
<evidence type="ECO:0000313" key="3">
    <source>
        <dbReference type="Proteomes" id="UP001189429"/>
    </source>
</evidence>
<feature type="compositionally biased region" description="Low complexity" evidence="1">
    <location>
        <begin position="37"/>
        <end position="51"/>
    </location>
</feature>
<proteinExistence type="predicted"/>
<feature type="compositionally biased region" description="Low complexity" evidence="1">
    <location>
        <begin position="8"/>
        <end position="17"/>
    </location>
</feature>
<dbReference type="Proteomes" id="UP001189429">
    <property type="component" value="Unassembled WGS sequence"/>
</dbReference>
<dbReference type="EMBL" id="CAUYUJ010017371">
    <property type="protein sequence ID" value="CAK0874217.1"/>
    <property type="molecule type" value="Genomic_DNA"/>
</dbReference>
<accession>A0ABN9VQL3</accession>
<evidence type="ECO:0000256" key="1">
    <source>
        <dbReference type="SAM" id="MobiDB-lite"/>
    </source>
</evidence>
<evidence type="ECO:0008006" key="4">
    <source>
        <dbReference type="Google" id="ProtNLM"/>
    </source>
</evidence>
<comment type="caution">
    <text evidence="2">The sequence shown here is derived from an EMBL/GenBank/DDBJ whole genome shotgun (WGS) entry which is preliminary data.</text>
</comment>
<organism evidence="2 3">
    <name type="scientific">Prorocentrum cordatum</name>
    <dbReference type="NCBI Taxonomy" id="2364126"/>
    <lineage>
        <taxon>Eukaryota</taxon>
        <taxon>Sar</taxon>
        <taxon>Alveolata</taxon>
        <taxon>Dinophyceae</taxon>
        <taxon>Prorocentrales</taxon>
        <taxon>Prorocentraceae</taxon>
        <taxon>Prorocentrum</taxon>
    </lineage>
</organism>